<keyword evidence="1" id="KW-0472">Membrane</keyword>
<feature type="transmembrane region" description="Helical" evidence="1">
    <location>
        <begin position="7"/>
        <end position="27"/>
    </location>
</feature>
<keyword evidence="3" id="KW-1185">Reference proteome</keyword>
<dbReference type="Proteomes" id="UP000183287">
    <property type="component" value="Unassembled WGS sequence"/>
</dbReference>
<feature type="transmembrane region" description="Helical" evidence="1">
    <location>
        <begin position="33"/>
        <end position="55"/>
    </location>
</feature>
<evidence type="ECO:0000313" key="3">
    <source>
        <dbReference type="Proteomes" id="UP000183287"/>
    </source>
</evidence>
<organism evidence="2 3">
    <name type="scientific">Nitrosomonas communis</name>
    <dbReference type="NCBI Taxonomy" id="44574"/>
    <lineage>
        <taxon>Bacteria</taxon>
        <taxon>Pseudomonadati</taxon>
        <taxon>Pseudomonadota</taxon>
        <taxon>Betaproteobacteria</taxon>
        <taxon>Nitrosomonadales</taxon>
        <taxon>Nitrosomonadaceae</taxon>
        <taxon>Nitrosomonas</taxon>
    </lineage>
</organism>
<name>A0A1I4NJJ0_9PROT</name>
<dbReference type="OrthoDB" id="8548891at2"/>
<accession>A0A1I4NJJ0</accession>
<dbReference type="EMBL" id="FOUB01000015">
    <property type="protein sequence ID" value="SFM15626.1"/>
    <property type="molecule type" value="Genomic_DNA"/>
</dbReference>
<dbReference type="RefSeq" id="WP_074905005.1">
    <property type="nucleotide sequence ID" value="NZ_FOUB01000015.1"/>
</dbReference>
<dbReference type="AlphaFoldDB" id="A0A1I4NJJ0"/>
<keyword evidence="1" id="KW-0812">Transmembrane</keyword>
<evidence type="ECO:0000313" key="2">
    <source>
        <dbReference type="EMBL" id="SFM15626.1"/>
    </source>
</evidence>
<sequence>MKTKHVFLTVAASVSIIFFSVLSIIGFPKSMEGWIVSDVILGVILYLSYLVVVPARDTSRNEYKRIFG</sequence>
<protein>
    <submittedName>
        <fullName evidence="2">Uncharacterized protein</fullName>
    </submittedName>
</protein>
<reference evidence="3" key="1">
    <citation type="submission" date="2016-10" db="EMBL/GenBank/DDBJ databases">
        <authorList>
            <person name="Varghese N."/>
            <person name="Submissions S."/>
        </authorList>
    </citation>
    <scope>NUCLEOTIDE SEQUENCE [LARGE SCALE GENOMIC DNA]</scope>
    <source>
        <strain evidence="3">Nm44</strain>
    </source>
</reference>
<proteinExistence type="predicted"/>
<gene>
    <name evidence="2" type="ORF">SAMN05421863_101529</name>
</gene>
<keyword evidence="1" id="KW-1133">Transmembrane helix</keyword>
<evidence type="ECO:0000256" key="1">
    <source>
        <dbReference type="SAM" id="Phobius"/>
    </source>
</evidence>